<dbReference type="KEGG" id="cbei:LF65_00340"/>
<evidence type="ECO:0000313" key="2">
    <source>
        <dbReference type="EMBL" id="AJG97009.2"/>
    </source>
</evidence>
<proteinExistence type="predicted"/>
<name>A0A0B5Q488_CLOBE</name>
<dbReference type="AlphaFoldDB" id="A0A0B5Q488"/>
<dbReference type="Proteomes" id="UP000031866">
    <property type="component" value="Chromosome"/>
</dbReference>
<feature type="transmembrane region" description="Helical" evidence="1">
    <location>
        <begin position="167"/>
        <end position="188"/>
    </location>
</feature>
<feature type="transmembrane region" description="Helical" evidence="1">
    <location>
        <begin position="332"/>
        <end position="349"/>
    </location>
</feature>
<organism evidence="2 3">
    <name type="scientific">Clostridium beijerinckii</name>
    <name type="common">Clostridium MP</name>
    <dbReference type="NCBI Taxonomy" id="1520"/>
    <lineage>
        <taxon>Bacteria</taxon>
        <taxon>Bacillati</taxon>
        <taxon>Bacillota</taxon>
        <taxon>Clostridia</taxon>
        <taxon>Eubacteriales</taxon>
        <taxon>Clostridiaceae</taxon>
        <taxon>Clostridium</taxon>
    </lineage>
</organism>
<keyword evidence="1" id="KW-1133">Transmembrane helix</keyword>
<feature type="transmembrane region" description="Helical" evidence="1">
    <location>
        <begin position="15"/>
        <end position="36"/>
    </location>
</feature>
<dbReference type="STRING" id="1520.LF65_00340"/>
<accession>A0A0B5Q488</accession>
<sequence length="362" mass="41939">MQILQLTLFQIRKQITSLSFIAITAIFVIFAVTQMGEIFHYPVKNNADIVSLKERGGDVKEYLYIKASPEELKINTIDYLNKIISQNQMEEEDANVFKNLIYRMDNENLSFDKAYKIIAKENPELLPWLDACRNQFQQKLGNVDEINNNIKLTLDEKGYNIIFSQKYVTYIQLISAFLILPLFLILFTNDSRSNINEIIYVQPIGSTRYILCKYFSCLIPILLILYILGETMNFYVAYKFKTSGWQANYSGFSSYYMTFIVPTILFLSSLIMFLLLLLKKAIAVFPLYILYVIFNATQGAFSGHSTSNAIYKCIIRLTSENPYNNFIPLNRALYLVLSVFLIGFSCMLYKNSRKNSRRSITL</sequence>
<dbReference type="RefSeq" id="WP_041900802.1">
    <property type="nucleotide sequence ID" value="NZ_CP010086.2"/>
</dbReference>
<evidence type="ECO:0000256" key="1">
    <source>
        <dbReference type="SAM" id="Phobius"/>
    </source>
</evidence>
<feature type="transmembrane region" description="Helical" evidence="1">
    <location>
        <begin position="255"/>
        <end position="278"/>
    </location>
</feature>
<reference evidence="3" key="1">
    <citation type="submission" date="2014-12" db="EMBL/GenBank/DDBJ databases">
        <title>Genome sequence of Clostridium beijerinckii strain 59B.</title>
        <authorList>
            <person name="Little G.T."/>
            <person name="Minton N.P."/>
        </authorList>
    </citation>
    <scope>NUCLEOTIDE SEQUENCE [LARGE SCALE GENOMIC DNA]</scope>
    <source>
        <strain evidence="3">59B</strain>
    </source>
</reference>
<keyword evidence="1" id="KW-0472">Membrane</keyword>
<feature type="transmembrane region" description="Helical" evidence="1">
    <location>
        <begin position="285"/>
        <end position="301"/>
    </location>
</feature>
<protein>
    <submittedName>
        <fullName evidence="2">Uncharacterized protein</fullName>
    </submittedName>
</protein>
<evidence type="ECO:0000313" key="3">
    <source>
        <dbReference type="Proteomes" id="UP000031866"/>
    </source>
</evidence>
<gene>
    <name evidence="2" type="ORF">LF65_00340</name>
</gene>
<keyword evidence="1" id="KW-0812">Transmembrane</keyword>
<dbReference type="EMBL" id="CP010086">
    <property type="protein sequence ID" value="AJG97009.2"/>
    <property type="molecule type" value="Genomic_DNA"/>
</dbReference>
<dbReference type="OrthoDB" id="1903305at2"/>
<feature type="transmembrane region" description="Helical" evidence="1">
    <location>
        <begin position="209"/>
        <end position="229"/>
    </location>
</feature>